<feature type="compositionally biased region" description="Low complexity" evidence="1">
    <location>
        <begin position="40"/>
        <end position="73"/>
    </location>
</feature>
<name>F4RZ49_MELLP</name>
<dbReference type="InParanoid" id="F4RZ49"/>
<feature type="compositionally biased region" description="Polar residues" evidence="1">
    <location>
        <begin position="74"/>
        <end position="86"/>
    </location>
</feature>
<feature type="region of interest" description="Disordered" evidence="1">
    <location>
        <begin position="40"/>
        <end position="86"/>
    </location>
</feature>
<protein>
    <submittedName>
        <fullName evidence="2">Uncharacterized protein</fullName>
    </submittedName>
</protein>
<feature type="region of interest" description="Disordered" evidence="1">
    <location>
        <begin position="142"/>
        <end position="191"/>
    </location>
</feature>
<keyword evidence="3" id="KW-1185">Reference proteome</keyword>
<accession>F4RZ49</accession>
<dbReference type="Proteomes" id="UP000001072">
    <property type="component" value="Unassembled WGS sequence"/>
</dbReference>
<evidence type="ECO:0000313" key="2">
    <source>
        <dbReference type="EMBL" id="EGG02379.1"/>
    </source>
</evidence>
<feature type="compositionally biased region" description="Polar residues" evidence="1">
    <location>
        <begin position="169"/>
        <end position="182"/>
    </location>
</feature>
<proteinExistence type="predicted"/>
<dbReference type="VEuPathDB" id="FungiDB:MELLADRAFT_66422"/>
<dbReference type="HOGENOM" id="CLU_1570966_0_0_1"/>
<evidence type="ECO:0000313" key="3">
    <source>
        <dbReference type="Proteomes" id="UP000001072"/>
    </source>
</evidence>
<organism evidence="3">
    <name type="scientific">Melampsora larici-populina (strain 98AG31 / pathotype 3-4-7)</name>
    <name type="common">Poplar leaf rust fungus</name>
    <dbReference type="NCBI Taxonomy" id="747676"/>
    <lineage>
        <taxon>Eukaryota</taxon>
        <taxon>Fungi</taxon>
        <taxon>Dikarya</taxon>
        <taxon>Basidiomycota</taxon>
        <taxon>Pucciniomycotina</taxon>
        <taxon>Pucciniomycetes</taxon>
        <taxon>Pucciniales</taxon>
        <taxon>Melampsoraceae</taxon>
        <taxon>Melampsora</taxon>
    </lineage>
</organism>
<dbReference type="RefSeq" id="XP_007414364.1">
    <property type="nucleotide sequence ID" value="XM_007414302.1"/>
</dbReference>
<dbReference type="KEGG" id="mlr:MELLADRAFT_66422"/>
<evidence type="ECO:0000256" key="1">
    <source>
        <dbReference type="SAM" id="MobiDB-lite"/>
    </source>
</evidence>
<dbReference type="GeneID" id="18930628"/>
<sequence>MNVNAPMCSSCHQNQASFCGFCSLCLDICLANPLSSQLNSSSGSSSVEPVSPMVNDFNQNNSLSSGSSYSQPNINPTYTNHQVNDQDSNLGSSFGVRAFKHAAAKVAAHNNIIQNTASAQYSTVQQHPNSSMASQQFDPLAAAKDNRSRTASGFPAGKAKRAHGGSAGTVLSQSRMSRSMTDSPAFDGSSP</sequence>
<dbReference type="EMBL" id="GL883131">
    <property type="protein sequence ID" value="EGG02379.1"/>
    <property type="molecule type" value="Genomic_DNA"/>
</dbReference>
<gene>
    <name evidence="2" type="ORF">MELLADRAFT_66422</name>
</gene>
<reference evidence="3" key="1">
    <citation type="journal article" date="2011" name="Proc. Natl. Acad. Sci. U.S.A.">
        <title>Obligate biotrophy features unraveled by the genomic analysis of rust fungi.</title>
        <authorList>
            <person name="Duplessis S."/>
            <person name="Cuomo C.A."/>
            <person name="Lin Y.-C."/>
            <person name="Aerts A."/>
            <person name="Tisserant E."/>
            <person name="Veneault-Fourrey C."/>
            <person name="Joly D.L."/>
            <person name="Hacquard S."/>
            <person name="Amselem J."/>
            <person name="Cantarel B.L."/>
            <person name="Chiu R."/>
            <person name="Coutinho P.M."/>
            <person name="Feau N."/>
            <person name="Field M."/>
            <person name="Frey P."/>
            <person name="Gelhaye E."/>
            <person name="Goldberg J."/>
            <person name="Grabherr M.G."/>
            <person name="Kodira C.D."/>
            <person name="Kohler A."/>
            <person name="Kuees U."/>
            <person name="Lindquist E.A."/>
            <person name="Lucas S.M."/>
            <person name="Mago R."/>
            <person name="Mauceli E."/>
            <person name="Morin E."/>
            <person name="Murat C."/>
            <person name="Pangilinan J.L."/>
            <person name="Park R."/>
            <person name="Pearson M."/>
            <person name="Quesneville H."/>
            <person name="Rouhier N."/>
            <person name="Sakthikumar S."/>
            <person name="Salamov A.A."/>
            <person name="Schmutz J."/>
            <person name="Selles B."/>
            <person name="Shapiro H."/>
            <person name="Tanguay P."/>
            <person name="Tuskan G.A."/>
            <person name="Henrissat B."/>
            <person name="Van de Peer Y."/>
            <person name="Rouze P."/>
            <person name="Ellis J.G."/>
            <person name="Dodds P.N."/>
            <person name="Schein J.E."/>
            <person name="Zhong S."/>
            <person name="Hamelin R.C."/>
            <person name="Grigoriev I.V."/>
            <person name="Szabo L.J."/>
            <person name="Martin F."/>
        </authorList>
    </citation>
    <scope>NUCLEOTIDE SEQUENCE [LARGE SCALE GENOMIC DNA]</scope>
    <source>
        <strain evidence="3">98AG31 / pathotype 3-4-7</strain>
    </source>
</reference>
<dbReference type="AlphaFoldDB" id="F4RZ49"/>